<evidence type="ECO:0000313" key="2">
    <source>
        <dbReference type="EMBL" id="KAG5673926.1"/>
    </source>
</evidence>
<dbReference type="EMBL" id="JADBJN010000003">
    <property type="protein sequence ID" value="KAG5673926.1"/>
    <property type="molecule type" value="Genomic_DNA"/>
</dbReference>
<feature type="compositionally biased region" description="Basic residues" evidence="1">
    <location>
        <begin position="8"/>
        <end position="17"/>
    </location>
</feature>
<feature type="region of interest" description="Disordered" evidence="1">
    <location>
        <begin position="1"/>
        <end position="27"/>
    </location>
</feature>
<organism evidence="2 3">
    <name type="scientific">Polypedilum vanderplanki</name>
    <name type="common">Sleeping chironomid midge</name>
    <dbReference type="NCBI Taxonomy" id="319348"/>
    <lineage>
        <taxon>Eukaryota</taxon>
        <taxon>Metazoa</taxon>
        <taxon>Ecdysozoa</taxon>
        <taxon>Arthropoda</taxon>
        <taxon>Hexapoda</taxon>
        <taxon>Insecta</taxon>
        <taxon>Pterygota</taxon>
        <taxon>Neoptera</taxon>
        <taxon>Endopterygota</taxon>
        <taxon>Diptera</taxon>
        <taxon>Nematocera</taxon>
        <taxon>Chironomoidea</taxon>
        <taxon>Chironomidae</taxon>
        <taxon>Chironominae</taxon>
        <taxon>Polypedilum</taxon>
        <taxon>Polypedilum</taxon>
    </lineage>
</organism>
<evidence type="ECO:0000256" key="1">
    <source>
        <dbReference type="SAM" id="MobiDB-lite"/>
    </source>
</evidence>
<sequence length="105" mass="11970">MYYLPPSKIKRKSHLDKRRSQQSITVASSNSSKSVLFINGDNEPIESFTKCCKYCEKCKLIYEEIYSERSYDISSSSVLASSSNSNYLKAKDCDIKNCKGPIYEV</sequence>
<gene>
    <name evidence="2" type="ORF">PVAND_003927</name>
</gene>
<comment type="caution">
    <text evidence="2">The sequence shown here is derived from an EMBL/GenBank/DDBJ whole genome shotgun (WGS) entry which is preliminary data.</text>
</comment>
<protein>
    <submittedName>
        <fullName evidence="2">Uncharacterized protein</fullName>
    </submittedName>
</protein>
<evidence type="ECO:0000313" key="3">
    <source>
        <dbReference type="Proteomes" id="UP001107558"/>
    </source>
</evidence>
<reference evidence="2" key="1">
    <citation type="submission" date="2021-03" db="EMBL/GenBank/DDBJ databases">
        <title>Chromosome level genome of the anhydrobiotic midge Polypedilum vanderplanki.</title>
        <authorList>
            <person name="Yoshida Y."/>
            <person name="Kikawada T."/>
            <person name="Gusev O."/>
        </authorList>
    </citation>
    <scope>NUCLEOTIDE SEQUENCE</scope>
    <source>
        <strain evidence="2">NIAS01</strain>
        <tissue evidence="2">Whole body or cell culture</tissue>
    </source>
</reference>
<proteinExistence type="predicted"/>
<accession>A0A9J6BXH1</accession>
<dbReference type="OrthoDB" id="10540170at2759"/>
<name>A0A9J6BXH1_POLVA</name>
<dbReference type="Proteomes" id="UP001107558">
    <property type="component" value="Chromosome 3"/>
</dbReference>
<keyword evidence="3" id="KW-1185">Reference proteome</keyword>
<dbReference type="AlphaFoldDB" id="A0A9J6BXH1"/>